<dbReference type="Pfam" id="PF07729">
    <property type="entry name" value="FCD"/>
    <property type="match status" value="1"/>
</dbReference>
<evidence type="ECO:0000256" key="2">
    <source>
        <dbReference type="ARBA" id="ARBA00023125"/>
    </source>
</evidence>
<evidence type="ECO:0000313" key="6">
    <source>
        <dbReference type="Proteomes" id="UP000824504"/>
    </source>
</evidence>
<dbReference type="PANTHER" id="PTHR43537">
    <property type="entry name" value="TRANSCRIPTIONAL REGULATOR, GNTR FAMILY"/>
    <property type="match status" value="1"/>
</dbReference>
<sequence>MATRTRGTARSQAVLRYLRQKIVSGEWPVNSKIPTEPELMDLLGVGRTTVRESVRTLANLGMLETMVSRGTFVRSQLPVSSVLAEFMAEYELTDVLGFRRALEVDAAWLAAQHRTPEQLESLRQAVAADTDEADEAVERGETPGSFHHTLLETTGNPLMIAVYGGAMAGLRERLSADVTRETPEQRRADHAEILAAIEAQDAPAAAEAMIRHAKRDLVLPE</sequence>
<accession>A0ABX8SP30</accession>
<proteinExistence type="predicted"/>
<dbReference type="InterPro" id="IPR000524">
    <property type="entry name" value="Tscrpt_reg_HTH_GntR"/>
</dbReference>
<protein>
    <submittedName>
        <fullName evidence="5">FCD domain-containing protein</fullName>
    </submittedName>
</protein>
<keyword evidence="6" id="KW-1185">Reference proteome</keyword>
<gene>
    <name evidence="5" type="ORF">KDB89_06820</name>
</gene>
<organism evidence="5 6">
    <name type="scientific">Tessaracoccus palaemonis</name>
    <dbReference type="NCBI Taxonomy" id="2829499"/>
    <lineage>
        <taxon>Bacteria</taxon>
        <taxon>Bacillati</taxon>
        <taxon>Actinomycetota</taxon>
        <taxon>Actinomycetes</taxon>
        <taxon>Propionibacteriales</taxon>
        <taxon>Propionibacteriaceae</taxon>
        <taxon>Tessaracoccus</taxon>
    </lineage>
</organism>
<dbReference type="PANTHER" id="PTHR43537:SF47">
    <property type="entry name" value="REGULATORY PROTEIN GNTR HTH"/>
    <property type="match status" value="1"/>
</dbReference>
<dbReference type="SMART" id="SM00345">
    <property type="entry name" value="HTH_GNTR"/>
    <property type="match status" value="1"/>
</dbReference>
<evidence type="ECO:0000256" key="1">
    <source>
        <dbReference type="ARBA" id="ARBA00023015"/>
    </source>
</evidence>
<evidence type="ECO:0000256" key="3">
    <source>
        <dbReference type="ARBA" id="ARBA00023163"/>
    </source>
</evidence>
<evidence type="ECO:0000313" key="5">
    <source>
        <dbReference type="EMBL" id="QXT64155.1"/>
    </source>
</evidence>
<name>A0ABX8SP30_9ACTN</name>
<feature type="domain" description="HTH gntR-type" evidence="4">
    <location>
        <begin position="8"/>
        <end position="76"/>
    </location>
</feature>
<dbReference type="RefSeq" id="WP_219084078.1">
    <property type="nucleotide sequence ID" value="NZ_CP079216.1"/>
</dbReference>
<keyword evidence="2" id="KW-0238">DNA-binding</keyword>
<dbReference type="CDD" id="cd07377">
    <property type="entry name" value="WHTH_GntR"/>
    <property type="match status" value="1"/>
</dbReference>
<reference evidence="5 6" key="1">
    <citation type="submission" date="2021-07" db="EMBL/GenBank/DDBJ databases">
        <title>complete genome sequencing of Tessaracoccus sp.J1M15.</title>
        <authorList>
            <person name="Bae J.-W."/>
            <person name="Kim D.-y."/>
        </authorList>
    </citation>
    <scope>NUCLEOTIDE SEQUENCE [LARGE SCALE GENOMIC DNA]</scope>
    <source>
        <strain evidence="5 6">J1M15</strain>
    </source>
</reference>
<evidence type="ECO:0000259" key="4">
    <source>
        <dbReference type="PROSITE" id="PS50949"/>
    </source>
</evidence>
<dbReference type="EMBL" id="CP079216">
    <property type="protein sequence ID" value="QXT64155.1"/>
    <property type="molecule type" value="Genomic_DNA"/>
</dbReference>
<dbReference type="Proteomes" id="UP000824504">
    <property type="component" value="Chromosome"/>
</dbReference>
<dbReference type="Pfam" id="PF00392">
    <property type="entry name" value="GntR"/>
    <property type="match status" value="1"/>
</dbReference>
<dbReference type="PROSITE" id="PS50949">
    <property type="entry name" value="HTH_GNTR"/>
    <property type="match status" value="1"/>
</dbReference>
<dbReference type="SMART" id="SM00895">
    <property type="entry name" value="FCD"/>
    <property type="match status" value="1"/>
</dbReference>
<keyword evidence="3" id="KW-0804">Transcription</keyword>
<keyword evidence="1" id="KW-0805">Transcription regulation</keyword>
<dbReference type="InterPro" id="IPR011711">
    <property type="entry name" value="GntR_C"/>
</dbReference>